<proteinExistence type="predicted"/>
<comment type="caution">
    <text evidence="2">The sequence shown here is derived from an EMBL/GenBank/DDBJ whole genome shotgun (WGS) entry which is preliminary data.</text>
</comment>
<feature type="region of interest" description="Disordered" evidence="1">
    <location>
        <begin position="290"/>
        <end position="315"/>
    </location>
</feature>
<evidence type="ECO:0000313" key="2">
    <source>
        <dbReference type="EMBL" id="CAG8670225.1"/>
    </source>
</evidence>
<dbReference type="AlphaFoldDB" id="A0A9N9ED90"/>
<gene>
    <name evidence="2" type="ORF">AMORRO_LOCUS10788</name>
</gene>
<keyword evidence="3" id="KW-1185">Reference proteome</keyword>
<sequence length="550" mass="63891">KMSESASNEYRISIDEEISRDEKISYFDVKNPHYGVKIDKVVFSPKMNYFATANFRNRSVCVWEFKQGRINLELKQFHFFDLKETVLYNPICVSDFNKILIGNFYKGYFVLETRDCNNKEGEGEEGEKLLDNREHDGDVVNCGFLTNGDFAVVEGNPTYQVHIFSFIGGKWHSTSKIKLVKFKHAAVSHDSVLILIDLPFVIMQWNLLTLKFEKQYELDWSLAEYRKGILMELSCDQKILAVAGRLNTNQKEDSNTNQEEDSNTKHEEDSNTKYEKYSNSKYEKYLITKHEEDSNTKQEKNSNTKHVEDSNTKQEKNSRVYFYSTKSGRIIGNQSFDEKFYEKKKTIKNAGIKFDKRSISKILFIKFEKEEEGSLRSAPSEFLFVYFGQEKTSYVITPPTSQSSLLKLHSLPNSPSESKNLGEFHLSAEIDFFLRYHNDQSFQDQLNNKHNELEDDLHSFKEENQKEGSCDEIRVGSQREDIKKNIDKFLKIYKSKKFELAEQSSTQDSKLSVTLKGNQYIWTVKETSHNNILAAKITAKRTATEVEIGT</sequence>
<evidence type="ECO:0000256" key="1">
    <source>
        <dbReference type="SAM" id="MobiDB-lite"/>
    </source>
</evidence>
<name>A0A9N9ED90_9GLOM</name>
<dbReference type="EMBL" id="CAJVPV010012468">
    <property type="protein sequence ID" value="CAG8670225.1"/>
    <property type="molecule type" value="Genomic_DNA"/>
</dbReference>
<organism evidence="2 3">
    <name type="scientific">Acaulospora morrowiae</name>
    <dbReference type="NCBI Taxonomy" id="94023"/>
    <lineage>
        <taxon>Eukaryota</taxon>
        <taxon>Fungi</taxon>
        <taxon>Fungi incertae sedis</taxon>
        <taxon>Mucoromycota</taxon>
        <taxon>Glomeromycotina</taxon>
        <taxon>Glomeromycetes</taxon>
        <taxon>Diversisporales</taxon>
        <taxon>Acaulosporaceae</taxon>
        <taxon>Acaulospora</taxon>
    </lineage>
</organism>
<dbReference type="SUPFAM" id="SSF50978">
    <property type="entry name" value="WD40 repeat-like"/>
    <property type="match status" value="1"/>
</dbReference>
<reference evidence="2" key="1">
    <citation type="submission" date="2021-06" db="EMBL/GenBank/DDBJ databases">
        <authorList>
            <person name="Kallberg Y."/>
            <person name="Tangrot J."/>
            <person name="Rosling A."/>
        </authorList>
    </citation>
    <scope>NUCLEOTIDE SEQUENCE</scope>
    <source>
        <strain evidence="2">CL551</strain>
    </source>
</reference>
<dbReference type="Proteomes" id="UP000789342">
    <property type="component" value="Unassembled WGS sequence"/>
</dbReference>
<evidence type="ECO:0000313" key="3">
    <source>
        <dbReference type="Proteomes" id="UP000789342"/>
    </source>
</evidence>
<dbReference type="OrthoDB" id="2392335at2759"/>
<feature type="compositionally biased region" description="Basic and acidic residues" evidence="1">
    <location>
        <begin position="262"/>
        <end position="275"/>
    </location>
</feature>
<feature type="non-terminal residue" evidence="2">
    <location>
        <position position="1"/>
    </location>
</feature>
<protein>
    <submittedName>
        <fullName evidence="2">1702_t:CDS:1</fullName>
    </submittedName>
</protein>
<accession>A0A9N9ED90</accession>
<dbReference type="InterPro" id="IPR036322">
    <property type="entry name" value="WD40_repeat_dom_sf"/>
</dbReference>
<feature type="region of interest" description="Disordered" evidence="1">
    <location>
        <begin position="249"/>
        <end position="275"/>
    </location>
</feature>
<feature type="non-terminal residue" evidence="2">
    <location>
        <position position="550"/>
    </location>
</feature>